<gene>
    <name evidence="7" type="ORF">BE08_46025</name>
</gene>
<dbReference type="Proteomes" id="UP000075420">
    <property type="component" value="Unassembled WGS sequence"/>
</dbReference>
<evidence type="ECO:0000313" key="8">
    <source>
        <dbReference type="Proteomes" id="UP000075420"/>
    </source>
</evidence>
<protein>
    <submittedName>
        <fullName evidence="7">LysR family transcriptional regulator</fullName>
    </submittedName>
</protein>
<dbReference type="SUPFAM" id="SSF46785">
    <property type="entry name" value="Winged helix' DNA-binding domain"/>
    <property type="match status" value="1"/>
</dbReference>
<comment type="similarity">
    <text evidence="1">Belongs to the LysR transcriptional regulatory family.</text>
</comment>
<dbReference type="SUPFAM" id="SSF53850">
    <property type="entry name" value="Periplasmic binding protein-like II"/>
    <property type="match status" value="1"/>
</dbReference>
<dbReference type="FunFam" id="1.10.10.10:FF:000001">
    <property type="entry name" value="LysR family transcriptional regulator"/>
    <property type="match status" value="1"/>
</dbReference>
<feature type="region of interest" description="Disordered" evidence="5">
    <location>
        <begin position="299"/>
        <end position="328"/>
    </location>
</feature>
<dbReference type="AlphaFoldDB" id="A0A150PSH1"/>
<dbReference type="InterPro" id="IPR058163">
    <property type="entry name" value="LysR-type_TF_proteobact-type"/>
</dbReference>
<accession>A0A150PSH1</accession>
<dbReference type="Pfam" id="PF00126">
    <property type="entry name" value="HTH_1"/>
    <property type="match status" value="1"/>
</dbReference>
<dbReference type="InterPro" id="IPR036388">
    <property type="entry name" value="WH-like_DNA-bd_sf"/>
</dbReference>
<dbReference type="PROSITE" id="PS50931">
    <property type="entry name" value="HTH_LYSR"/>
    <property type="match status" value="1"/>
</dbReference>
<organism evidence="7 8">
    <name type="scientific">Sorangium cellulosum</name>
    <name type="common">Polyangium cellulosum</name>
    <dbReference type="NCBI Taxonomy" id="56"/>
    <lineage>
        <taxon>Bacteria</taxon>
        <taxon>Pseudomonadati</taxon>
        <taxon>Myxococcota</taxon>
        <taxon>Polyangia</taxon>
        <taxon>Polyangiales</taxon>
        <taxon>Polyangiaceae</taxon>
        <taxon>Sorangium</taxon>
    </lineage>
</organism>
<name>A0A150PSH1_SORCE</name>
<dbReference type="PANTHER" id="PTHR30537">
    <property type="entry name" value="HTH-TYPE TRANSCRIPTIONAL REGULATOR"/>
    <property type="match status" value="1"/>
</dbReference>
<comment type="caution">
    <text evidence="7">The sequence shown here is derived from an EMBL/GenBank/DDBJ whole genome shotgun (WGS) entry which is preliminary data.</text>
</comment>
<dbReference type="Gene3D" id="1.10.10.10">
    <property type="entry name" value="Winged helix-like DNA-binding domain superfamily/Winged helix DNA-binding domain"/>
    <property type="match status" value="1"/>
</dbReference>
<keyword evidence="3" id="KW-0238">DNA-binding</keyword>
<evidence type="ECO:0000256" key="1">
    <source>
        <dbReference type="ARBA" id="ARBA00009437"/>
    </source>
</evidence>
<feature type="compositionally biased region" description="Basic residues" evidence="5">
    <location>
        <begin position="305"/>
        <end position="317"/>
    </location>
</feature>
<evidence type="ECO:0000259" key="6">
    <source>
        <dbReference type="PROSITE" id="PS50931"/>
    </source>
</evidence>
<evidence type="ECO:0000256" key="4">
    <source>
        <dbReference type="ARBA" id="ARBA00023163"/>
    </source>
</evidence>
<dbReference type="GO" id="GO:0003700">
    <property type="term" value="F:DNA-binding transcription factor activity"/>
    <property type="evidence" value="ECO:0007669"/>
    <property type="project" value="InterPro"/>
</dbReference>
<dbReference type="CDD" id="cd08422">
    <property type="entry name" value="PBP2_CrgA_like"/>
    <property type="match status" value="1"/>
</dbReference>
<dbReference type="GO" id="GO:0043565">
    <property type="term" value="F:sequence-specific DNA binding"/>
    <property type="evidence" value="ECO:0007669"/>
    <property type="project" value="TreeGrafter"/>
</dbReference>
<sequence>MDEPLETSELLAFSKTVEARSLSRAAAELGVPRATISRRLARLEERLGVRLLRRTTRSLALTDAGEALYRHARIVLDAVHHAQASVRKADGAVRGELRVSVPPMVDPSFNAMICGFARRYPEVRLHVHSTTQHVDLQRGGYDVALRASSALEPGLVARTLARMPLLAVASPAYLEARGTPRTRRDLRSHRCMMGFARGELPQTHWPSSGGKFQVEGALFTNDLLLLCDAALKGLGIALLPQQIVRPHLESGALVHVLAGAIQADSHVAVVYVEREFMPPQLRAFIDAVMAWGGENLLPRADAPKPRRAAKSGLRPRSRSPGSARRASG</sequence>
<dbReference type="PANTHER" id="PTHR30537:SF5">
    <property type="entry name" value="HTH-TYPE TRANSCRIPTIONAL ACTIVATOR TTDR-RELATED"/>
    <property type="match status" value="1"/>
</dbReference>
<dbReference type="EMBL" id="JELY01000624">
    <property type="protein sequence ID" value="KYF58701.1"/>
    <property type="molecule type" value="Genomic_DNA"/>
</dbReference>
<dbReference type="GO" id="GO:0006351">
    <property type="term" value="P:DNA-templated transcription"/>
    <property type="evidence" value="ECO:0007669"/>
    <property type="project" value="TreeGrafter"/>
</dbReference>
<keyword evidence="4" id="KW-0804">Transcription</keyword>
<proteinExistence type="inferred from homology"/>
<dbReference type="InterPro" id="IPR005119">
    <property type="entry name" value="LysR_subst-bd"/>
</dbReference>
<evidence type="ECO:0000256" key="3">
    <source>
        <dbReference type="ARBA" id="ARBA00023125"/>
    </source>
</evidence>
<keyword evidence="2" id="KW-0805">Transcription regulation</keyword>
<dbReference type="Pfam" id="PF03466">
    <property type="entry name" value="LysR_substrate"/>
    <property type="match status" value="1"/>
</dbReference>
<reference evidence="7 8" key="1">
    <citation type="submission" date="2014-02" db="EMBL/GenBank/DDBJ databases">
        <title>The small core and large imbalanced accessory genome model reveals a collaborative survival strategy of Sorangium cellulosum strains in nature.</title>
        <authorList>
            <person name="Han K."/>
            <person name="Peng R."/>
            <person name="Blom J."/>
            <person name="Li Y.-Z."/>
        </authorList>
    </citation>
    <scope>NUCLEOTIDE SEQUENCE [LARGE SCALE GENOMIC DNA]</scope>
    <source>
        <strain evidence="7 8">So0157-25</strain>
    </source>
</reference>
<dbReference type="Gene3D" id="3.40.190.290">
    <property type="match status" value="1"/>
</dbReference>
<feature type="compositionally biased region" description="Low complexity" evidence="5">
    <location>
        <begin position="318"/>
        <end position="328"/>
    </location>
</feature>
<evidence type="ECO:0000256" key="5">
    <source>
        <dbReference type="SAM" id="MobiDB-lite"/>
    </source>
</evidence>
<evidence type="ECO:0000313" key="7">
    <source>
        <dbReference type="EMBL" id="KYF58701.1"/>
    </source>
</evidence>
<evidence type="ECO:0000256" key="2">
    <source>
        <dbReference type="ARBA" id="ARBA00023015"/>
    </source>
</evidence>
<dbReference type="InterPro" id="IPR036390">
    <property type="entry name" value="WH_DNA-bd_sf"/>
</dbReference>
<feature type="domain" description="HTH lysR-type" evidence="6">
    <location>
        <begin position="5"/>
        <end position="62"/>
    </location>
</feature>
<dbReference type="InterPro" id="IPR000847">
    <property type="entry name" value="LysR_HTH_N"/>
</dbReference>